<accession>A0A2S6ZKR4</accession>
<dbReference type="AlphaFoldDB" id="A0A2S6ZKR4"/>
<dbReference type="GO" id="GO:0016747">
    <property type="term" value="F:acyltransferase activity, transferring groups other than amino-acyl groups"/>
    <property type="evidence" value="ECO:0007669"/>
    <property type="project" value="InterPro"/>
</dbReference>
<dbReference type="InterPro" id="IPR016181">
    <property type="entry name" value="Acyl_CoA_acyltransferase"/>
</dbReference>
<gene>
    <name evidence="2" type="ORF">XthCFBP4691_02440</name>
</gene>
<evidence type="ECO:0000313" key="3">
    <source>
        <dbReference type="Proteomes" id="UP000239898"/>
    </source>
</evidence>
<organism evidence="2 3">
    <name type="scientific">Xanthomonas theicola</name>
    <dbReference type="NCBI Taxonomy" id="56464"/>
    <lineage>
        <taxon>Bacteria</taxon>
        <taxon>Pseudomonadati</taxon>
        <taxon>Pseudomonadota</taxon>
        <taxon>Gammaproteobacteria</taxon>
        <taxon>Lysobacterales</taxon>
        <taxon>Lysobacteraceae</taxon>
        <taxon>Xanthomonas</taxon>
    </lineage>
</organism>
<sequence length="156" mass="18063">MAIVYRVIDPGNYQEAYTFNLFREYAWRDSSNAYVADSEDERKKKTDALIASLSRVDHRYHCLAAFDDEAMVGAISLERMTIDKRPACHIQCLWVHPDHRGRGMAQKLKELGEEWARAMGSQFMDSNVRIDNSNMIKLNEQLGYAVVRLNFRKELG</sequence>
<dbReference type="PROSITE" id="PS51186">
    <property type="entry name" value="GNAT"/>
    <property type="match status" value="1"/>
</dbReference>
<dbReference type="EMBL" id="MIGX01000005">
    <property type="protein sequence ID" value="PPT92853.1"/>
    <property type="molecule type" value="Genomic_DNA"/>
</dbReference>
<dbReference type="CDD" id="cd04301">
    <property type="entry name" value="NAT_SF"/>
    <property type="match status" value="1"/>
</dbReference>
<reference evidence="2 3" key="1">
    <citation type="submission" date="2016-08" db="EMBL/GenBank/DDBJ databases">
        <title>Evolution of the type three secretion system and type three effector repertoires in Xanthomonas.</title>
        <authorList>
            <person name="Merda D."/>
            <person name="Briand M."/>
            <person name="Bosis E."/>
            <person name="Rousseau C."/>
            <person name="Portier P."/>
            <person name="Jacques M.-A."/>
            <person name="Fischer-Le Saux M."/>
        </authorList>
    </citation>
    <scope>NUCLEOTIDE SEQUENCE [LARGE SCALE GENOMIC DNA]</scope>
    <source>
        <strain evidence="2 3">CFBP 4691</strain>
    </source>
</reference>
<evidence type="ECO:0000313" key="2">
    <source>
        <dbReference type="EMBL" id="PPT92853.1"/>
    </source>
</evidence>
<keyword evidence="3" id="KW-1185">Reference proteome</keyword>
<proteinExistence type="predicted"/>
<evidence type="ECO:0000259" key="1">
    <source>
        <dbReference type="PROSITE" id="PS51186"/>
    </source>
</evidence>
<dbReference type="Pfam" id="PF00583">
    <property type="entry name" value="Acetyltransf_1"/>
    <property type="match status" value="1"/>
</dbReference>
<dbReference type="InterPro" id="IPR000182">
    <property type="entry name" value="GNAT_dom"/>
</dbReference>
<feature type="domain" description="N-acetyltransferase" evidence="1">
    <location>
        <begin position="3"/>
        <end position="156"/>
    </location>
</feature>
<dbReference type="Proteomes" id="UP000239898">
    <property type="component" value="Unassembled WGS sequence"/>
</dbReference>
<dbReference type="PANTHER" id="PTHR43072">
    <property type="entry name" value="N-ACETYLTRANSFERASE"/>
    <property type="match status" value="1"/>
</dbReference>
<name>A0A2S6ZKR4_9XANT</name>
<dbReference type="Gene3D" id="3.40.630.30">
    <property type="match status" value="1"/>
</dbReference>
<comment type="caution">
    <text evidence="2">The sequence shown here is derived from an EMBL/GenBank/DDBJ whole genome shotgun (WGS) entry which is preliminary data.</text>
</comment>
<protein>
    <recommendedName>
        <fullName evidence="1">N-acetyltransferase domain-containing protein</fullName>
    </recommendedName>
</protein>
<dbReference type="RefSeq" id="WP_128418958.1">
    <property type="nucleotide sequence ID" value="NZ_CP049017.1"/>
</dbReference>
<dbReference type="SUPFAM" id="SSF55729">
    <property type="entry name" value="Acyl-CoA N-acyltransferases (Nat)"/>
    <property type="match status" value="1"/>
</dbReference>
<dbReference type="OrthoDB" id="7678938at2"/>